<dbReference type="PANTHER" id="PTHR30346">
    <property type="entry name" value="TRANSCRIPTIONAL DUAL REGULATOR HCAR-RELATED"/>
    <property type="match status" value="1"/>
</dbReference>
<evidence type="ECO:0000256" key="3">
    <source>
        <dbReference type="ARBA" id="ARBA00023125"/>
    </source>
</evidence>
<dbReference type="SUPFAM" id="SSF46785">
    <property type="entry name" value="Winged helix' DNA-binding domain"/>
    <property type="match status" value="1"/>
</dbReference>
<dbReference type="Gene3D" id="3.40.190.10">
    <property type="entry name" value="Periplasmic binding protein-like II"/>
    <property type="match status" value="2"/>
</dbReference>
<evidence type="ECO:0000313" key="6">
    <source>
        <dbReference type="EMBL" id="MBB5844842.1"/>
    </source>
</evidence>
<dbReference type="GO" id="GO:0003700">
    <property type="term" value="F:DNA-binding transcription factor activity"/>
    <property type="evidence" value="ECO:0007669"/>
    <property type="project" value="InterPro"/>
</dbReference>
<dbReference type="Proteomes" id="UP000536685">
    <property type="component" value="Unassembled WGS sequence"/>
</dbReference>
<dbReference type="Pfam" id="PF03466">
    <property type="entry name" value="LysR_substrate"/>
    <property type="match status" value="1"/>
</dbReference>
<dbReference type="GO" id="GO:0003677">
    <property type="term" value="F:DNA binding"/>
    <property type="evidence" value="ECO:0007669"/>
    <property type="project" value="UniProtKB-KW"/>
</dbReference>
<dbReference type="SUPFAM" id="SSF53850">
    <property type="entry name" value="Periplasmic binding protein-like II"/>
    <property type="match status" value="1"/>
</dbReference>
<dbReference type="Pfam" id="PF00126">
    <property type="entry name" value="HTH_1"/>
    <property type="match status" value="1"/>
</dbReference>
<accession>A0A841ASC0</accession>
<dbReference type="Gene3D" id="1.10.10.10">
    <property type="entry name" value="Winged helix-like DNA-binding domain superfamily/Winged helix DNA-binding domain"/>
    <property type="match status" value="1"/>
</dbReference>
<proteinExistence type="inferred from homology"/>
<dbReference type="InterPro" id="IPR036390">
    <property type="entry name" value="WH_DNA-bd_sf"/>
</dbReference>
<dbReference type="RefSeq" id="WP_184239391.1">
    <property type="nucleotide sequence ID" value="NZ_JACHMJ010000001.1"/>
</dbReference>
<dbReference type="PROSITE" id="PS50931">
    <property type="entry name" value="HTH_LYSR"/>
    <property type="match status" value="1"/>
</dbReference>
<organism evidence="6 7">
    <name type="scientific">Conyzicola lurida</name>
    <dbReference type="NCBI Taxonomy" id="1172621"/>
    <lineage>
        <taxon>Bacteria</taxon>
        <taxon>Bacillati</taxon>
        <taxon>Actinomycetota</taxon>
        <taxon>Actinomycetes</taxon>
        <taxon>Micrococcales</taxon>
        <taxon>Microbacteriaceae</taxon>
        <taxon>Conyzicola</taxon>
    </lineage>
</organism>
<dbReference type="PANTHER" id="PTHR30346:SF29">
    <property type="entry name" value="LYSR SUBSTRATE-BINDING"/>
    <property type="match status" value="1"/>
</dbReference>
<evidence type="ECO:0000259" key="5">
    <source>
        <dbReference type="PROSITE" id="PS50931"/>
    </source>
</evidence>
<comment type="caution">
    <text evidence="6">The sequence shown here is derived from an EMBL/GenBank/DDBJ whole genome shotgun (WGS) entry which is preliminary data.</text>
</comment>
<feature type="domain" description="HTH lysR-type" evidence="5">
    <location>
        <begin position="2"/>
        <end position="59"/>
    </location>
</feature>
<protein>
    <submittedName>
        <fullName evidence="6">DNA-binding transcriptional LysR family regulator</fullName>
    </submittedName>
</protein>
<evidence type="ECO:0000256" key="4">
    <source>
        <dbReference type="ARBA" id="ARBA00023163"/>
    </source>
</evidence>
<evidence type="ECO:0000256" key="2">
    <source>
        <dbReference type="ARBA" id="ARBA00023015"/>
    </source>
</evidence>
<dbReference type="InterPro" id="IPR005119">
    <property type="entry name" value="LysR_subst-bd"/>
</dbReference>
<keyword evidence="7" id="KW-1185">Reference proteome</keyword>
<dbReference type="AlphaFoldDB" id="A0A841ASC0"/>
<dbReference type="InterPro" id="IPR000847">
    <property type="entry name" value="LysR_HTH_N"/>
</dbReference>
<keyword evidence="4" id="KW-0804">Transcription</keyword>
<name>A0A841ASC0_9MICO</name>
<gene>
    <name evidence="6" type="ORF">HD599_003165</name>
</gene>
<dbReference type="GO" id="GO:0032993">
    <property type="term" value="C:protein-DNA complex"/>
    <property type="evidence" value="ECO:0007669"/>
    <property type="project" value="TreeGrafter"/>
</dbReference>
<reference evidence="6 7" key="1">
    <citation type="submission" date="2020-08" db="EMBL/GenBank/DDBJ databases">
        <title>Sequencing the genomes of 1000 actinobacteria strains.</title>
        <authorList>
            <person name="Klenk H.-P."/>
        </authorList>
    </citation>
    <scope>NUCLEOTIDE SEQUENCE [LARGE SCALE GENOMIC DNA]</scope>
    <source>
        <strain evidence="6 7">DSM 105784</strain>
    </source>
</reference>
<dbReference type="EMBL" id="JACHMJ010000001">
    <property type="protein sequence ID" value="MBB5844842.1"/>
    <property type="molecule type" value="Genomic_DNA"/>
</dbReference>
<comment type="similarity">
    <text evidence="1">Belongs to the LysR transcriptional regulatory family.</text>
</comment>
<keyword evidence="3 6" id="KW-0238">DNA-binding</keyword>
<keyword evidence="2" id="KW-0805">Transcription regulation</keyword>
<evidence type="ECO:0000313" key="7">
    <source>
        <dbReference type="Proteomes" id="UP000536685"/>
    </source>
</evidence>
<evidence type="ECO:0000256" key="1">
    <source>
        <dbReference type="ARBA" id="ARBA00009437"/>
    </source>
</evidence>
<dbReference type="InterPro" id="IPR036388">
    <property type="entry name" value="WH-like_DNA-bd_sf"/>
</dbReference>
<sequence length="294" mass="32700">MLDLRRLRLLRELKIRGTITAVAEAFSYSPSSVSQQLALLETEAGVPLLTKSGRRVQLTPQAEVLVAHTHQLLERMELMESELVSSLTEVRGTVRLAVFQSAALGIIPQALTLLADEHPALRVEITQREPENALFEVWAREFDLVIAEQYPGHAAPREPDLDRVALCADELRLGVPAGRGIRSLADAAELPWVMEPRGTASRHWSEQVCRRAGFEPDVRFETADLQAHIRLIESGNAVAILPDLVWSGREPSVELVRLTGSPTRTVFTSVREASRERPTIVACRDILRRSVAFL</sequence>